<feature type="region of interest" description="Disordered" evidence="1">
    <location>
        <begin position="1"/>
        <end position="21"/>
    </location>
</feature>
<keyword evidence="3" id="KW-1185">Reference proteome</keyword>
<name>A0A2P6RUA6_ROSCH</name>
<gene>
    <name evidence="2" type="ORF">RchiOBHm_Chr2g0128361</name>
</gene>
<reference evidence="2 3" key="1">
    <citation type="journal article" date="2018" name="Nat. Genet.">
        <title>The Rosa genome provides new insights in the design of modern roses.</title>
        <authorList>
            <person name="Bendahmane M."/>
        </authorList>
    </citation>
    <scope>NUCLEOTIDE SEQUENCE [LARGE SCALE GENOMIC DNA]</scope>
    <source>
        <strain evidence="3">cv. Old Blush</strain>
    </source>
</reference>
<comment type="caution">
    <text evidence="2">The sequence shown here is derived from an EMBL/GenBank/DDBJ whole genome shotgun (WGS) entry which is preliminary data.</text>
</comment>
<proteinExistence type="predicted"/>
<dbReference type="Proteomes" id="UP000238479">
    <property type="component" value="Chromosome 2"/>
</dbReference>
<sequence length="54" mass="5749">MAVIALGERTGASGSSNTARKCSVPPLLRLIPAGRCWLLLLVMMIGGTRTRVPR</sequence>
<evidence type="ECO:0000256" key="1">
    <source>
        <dbReference type="SAM" id="MobiDB-lite"/>
    </source>
</evidence>
<dbReference type="Gramene" id="PRQ50013">
    <property type="protein sequence ID" value="PRQ50013"/>
    <property type="gene ID" value="RchiOBHm_Chr2g0128361"/>
</dbReference>
<evidence type="ECO:0000313" key="3">
    <source>
        <dbReference type="Proteomes" id="UP000238479"/>
    </source>
</evidence>
<accession>A0A2P6RUA6</accession>
<dbReference type="AlphaFoldDB" id="A0A2P6RUA6"/>
<organism evidence="2 3">
    <name type="scientific">Rosa chinensis</name>
    <name type="common">China rose</name>
    <dbReference type="NCBI Taxonomy" id="74649"/>
    <lineage>
        <taxon>Eukaryota</taxon>
        <taxon>Viridiplantae</taxon>
        <taxon>Streptophyta</taxon>
        <taxon>Embryophyta</taxon>
        <taxon>Tracheophyta</taxon>
        <taxon>Spermatophyta</taxon>
        <taxon>Magnoliopsida</taxon>
        <taxon>eudicotyledons</taxon>
        <taxon>Gunneridae</taxon>
        <taxon>Pentapetalae</taxon>
        <taxon>rosids</taxon>
        <taxon>fabids</taxon>
        <taxon>Rosales</taxon>
        <taxon>Rosaceae</taxon>
        <taxon>Rosoideae</taxon>
        <taxon>Rosoideae incertae sedis</taxon>
        <taxon>Rosa</taxon>
    </lineage>
</organism>
<evidence type="ECO:0000313" key="2">
    <source>
        <dbReference type="EMBL" id="PRQ50013.1"/>
    </source>
</evidence>
<protein>
    <submittedName>
        <fullName evidence="2">Uncharacterized protein</fullName>
    </submittedName>
</protein>
<dbReference type="EMBL" id="PDCK01000040">
    <property type="protein sequence ID" value="PRQ50013.1"/>
    <property type="molecule type" value="Genomic_DNA"/>
</dbReference>